<evidence type="ECO:0000259" key="2">
    <source>
        <dbReference type="Pfam" id="PF25455"/>
    </source>
</evidence>
<feature type="domain" description="CAF17 C-terminal" evidence="2">
    <location>
        <begin position="208"/>
        <end position="272"/>
    </location>
</feature>
<evidence type="ECO:0000313" key="4">
    <source>
        <dbReference type="Proteomes" id="UP000662572"/>
    </source>
</evidence>
<evidence type="ECO:0000256" key="1">
    <source>
        <dbReference type="ARBA" id="ARBA00022946"/>
    </source>
</evidence>
<reference evidence="3" key="1">
    <citation type="journal article" date="2014" name="Int. J. Syst. Evol. Microbiol.">
        <title>Complete genome sequence of Corynebacterium casei LMG S-19264T (=DSM 44701T), isolated from a smear-ripened cheese.</title>
        <authorList>
            <consortium name="US DOE Joint Genome Institute (JGI-PGF)"/>
            <person name="Walter F."/>
            <person name="Albersmeier A."/>
            <person name="Kalinowski J."/>
            <person name="Ruckert C."/>
        </authorList>
    </citation>
    <scope>NUCLEOTIDE SEQUENCE</scope>
    <source>
        <strain evidence="3">KCTC 32296</strain>
    </source>
</reference>
<comment type="caution">
    <text evidence="3">The sequence shown here is derived from an EMBL/GenBank/DDBJ whole genome shotgun (WGS) entry which is preliminary data.</text>
</comment>
<keyword evidence="4" id="KW-1185">Reference proteome</keyword>
<dbReference type="InterPro" id="IPR017703">
    <property type="entry name" value="YgfZ/GCV_T_CS"/>
</dbReference>
<dbReference type="PIRSF" id="PIRSF006487">
    <property type="entry name" value="GcvT"/>
    <property type="match status" value="1"/>
</dbReference>
<dbReference type="GO" id="GO:0016226">
    <property type="term" value="P:iron-sulfur cluster assembly"/>
    <property type="evidence" value="ECO:0007669"/>
    <property type="project" value="TreeGrafter"/>
</dbReference>
<dbReference type="InterPro" id="IPR057460">
    <property type="entry name" value="CAF17_C"/>
</dbReference>
<reference evidence="3" key="2">
    <citation type="submission" date="2020-09" db="EMBL/GenBank/DDBJ databases">
        <authorList>
            <person name="Sun Q."/>
            <person name="Kim S."/>
        </authorList>
    </citation>
    <scope>NUCLEOTIDE SEQUENCE</scope>
    <source>
        <strain evidence="3">KCTC 32296</strain>
    </source>
</reference>
<organism evidence="3 4">
    <name type="scientific">Asticcacaulis endophyticus</name>
    <dbReference type="NCBI Taxonomy" id="1395890"/>
    <lineage>
        <taxon>Bacteria</taxon>
        <taxon>Pseudomonadati</taxon>
        <taxon>Pseudomonadota</taxon>
        <taxon>Alphaproteobacteria</taxon>
        <taxon>Caulobacterales</taxon>
        <taxon>Caulobacteraceae</taxon>
        <taxon>Asticcacaulis</taxon>
    </lineage>
</organism>
<dbReference type="Pfam" id="PF25455">
    <property type="entry name" value="Beta-barrel_CAF17_C"/>
    <property type="match status" value="1"/>
</dbReference>
<evidence type="ECO:0000313" key="3">
    <source>
        <dbReference type="EMBL" id="GGZ36331.1"/>
    </source>
</evidence>
<sequence>MTQIAALPHRALIGFAGPDWAKFLQGQSTINLDKIMADVEAGRLNQLYYAAFLTPQGKMITDAFIYTVSAEEAWLDIPRDLRDEMFTRLNLYKLRAKITLSKLDNPVFVAFGGPLPAGFSEDPRAAIIGQGGQLGLSYKPQIATAELSAWIDYRLPHGLSDPVFDYPREYMYPIDANLDLLEAIDFKKGCFVGQETTSRMKRRGQIKNRILPLKVTVDAPFETEVLNGERRAGEVLAAQAPRALGLMRLDRIDGALTVSGQSAMLDIPDWLQPHIAITNPVG</sequence>
<dbReference type="Gene3D" id="3.30.1360.120">
    <property type="entry name" value="Probable tRNA modification gtpase trme, domain 1"/>
    <property type="match status" value="1"/>
</dbReference>
<dbReference type="PANTHER" id="PTHR22602">
    <property type="entry name" value="TRANSFERASE CAF17, MITOCHONDRIAL-RELATED"/>
    <property type="match status" value="1"/>
</dbReference>
<name>A0A918Q9T2_9CAUL</name>
<dbReference type="SUPFAM" id="SSF103025">
    <property type="entry name" value="Folate-binding domain"/>
    <property type="match status" value="1"/>
</dbReference>
<dbReference type="PANTHER" id="PTHR22602:SF0">
    <property type="entry name" value="TRANSFERASE CAF17, MITOCHONDRIAL-RELATED"/>
    <property type="match status" value="1"/>
</dbReference>
<dbReference type="EMBL" id="BMZB01000003">
    <property type="protein sequence ID" value="GGZ36331.1"/>
    <property type="molecule type" value="Genomic_DNA"/>
</dbReference>
<proteinExistence type="predicted"/>
<protein>
    <submittedName>
        <fullName evidence="3">Glycine cleavage system protein T</fullName>
    </submittedName>
</protein>
<dbReference type="RefSeq" id="WP_189486709.1">
    <property type="nucleotide sequence ID" value="NZ_BMZB01000003.1"/>
</dbReference>
<keyword evidence="1" id="KW-0809">Transit peptide</keyword>
<dbReference type="Proteomes" id="UP000662572">
    <property type="component" value="Unassembled WGS sequence"/>
</dbReference>
<gene>
    <name evidence="3" type="ORF">GCM10011273_23320</name>
</gene>
<dbReference type="Gene3D" id="2.40.30.160">
    <property type="match status" value="1"/>
</dbReference>
<dbReference type="InterPro" id="IPR045179">
    <property type="entry name" value="YgfZ/GcvT"/>
</dbReference>
<dbReference type="AlphaFoldDB" id="A0A918Q9T2"/>
<accession>A0A918Q9T2</accession>
<dbReference type="NCBIfam" id="TIGR03317">
    <property type="entry name" value="ygfZ_signature"/>
    <property type="match status" value="1"/>
</dbReference>
<dbReference type="InterPro" id="IPR027266">
    <property type="entry name" value="TrmE/GcvT-like"/>
</dbReference>